<dbReference type="KEGG" id="egl:EGR_03967"/>
<comment type="caution">
    <text evidence="1">The sequence shown here is derived from an EMBL/GenBank/DDBJ whole genome shotgun (WGS) entry which is preliminary data.</text>
</comment>
<gene>
    <name evidence="1" type="ORF">EGR_03967</name>
</gene>
<protein>
    <submittedName>
        <fullName evidence="1">Uncharacterized protein</fullName>
    </submittedName>
</protein>
<sequence>MHFIALKSKAAISLHLNQNGIPEFIIESNKIQWTKTTFVFEHSPQCLINACKTSAGEGCASIIQYQGFQALNVHSKQYRHGYRGKLRGSVVSRRKSCNSHHPNHLEGEKTYDALSLALEEIAFSQFIFNFTAGFLNVQIIVFEFEHSPLTKFSNES</sequence>
<dbReference type="Proteomes" id="UP000019149">
    <property type="component" value="Unassembled WGS sequence"/>
</dbReference>
<keyword evidence="2" id="KW-1185">Reference proteome</keyword>
<organism evidence="1 2">
    <name type="scientific">Echinococcus granulosus</name>
    <name type="common">Hydatid tapeworm</name>
    <dbReference type="NCBI Taxonomy" id="6210"/>
    <lineage>
        <taxon>Eukaryota</taxon>
        <taxon>Metazoa</taxon>
        <taxon>Spiralia</taxon>
        <taxon>Lophotrochozoa</taxon>
        <taxon>Platyhelminthes</taxon>
        <taxon>Cestoda</taxon>
        <taxon>Eucestoda</taxon>
        <taxon>Cyclophyllidea</taxon>
        <taxon>Taeniidae</taxon>
        <taxon>Echinococcus</taxon>
        <taxon>Echinococcus granulosus group</taxon>
    </lineage>
</organism>
<proteinExistence type="predicted"/>
<dbReference type="RefSeq" id="XP_024352315.1">
    <property type="nucleotide sequence ID" value="XM_024493216.1"/>
</dbReference>
<evidence type="ECO:0000313" key="2">
    <source>
        <dbReference type="Proteomes" id="UP000019149"/>
    </source>
</evidence>
<name>W6V4M6_ECHGR</name>
<reference evidence="1 2" key="1">
    <citation type="journal article" date="2013" name="Nat. Genet.">
        <title>The genome of the hydatid tapeworm Echinococcus granulosus.</title>
        <authorList>
            <person name="Zheng H."/>
            <person name="Zhang W."/>
            <person name="Zhang L."/>
            <person name="Zhang Z."/>
            <person name="Li J."/>
            <person name="Lu G."/>
            <person name="Zhu Y."/>
            <person name="Wang Y."/>
            <person name="Huang Y."/>
            <person name="Liu J."/>
            <person name="Kang H."/>
            <person name="Chen J."/>
            <person name="Wang L."/>
            <person name="Chen A."/>
            <person name="Yu S."/>
            <person name="Gao Z."/>
            <person name="Jin L."/>
            <person name="Gu W."/>
            <person name="Wang Z."/>
            <person name="Zhao L."/>
            <person name="Shi B."/>
            <person name="Wen H."/>
            <person name="Lin R."/>
            <person name="Jones M.K."/>
            <person name="Brejova B."/>
            <person name="Vinar T."/>
            <person name="Zhao G."/>
            <person name="McManus D.P."/>
            <person name="Chen Z."/>
            <person name="Zhou Y."/>
            <person name="Wang S."/>
        </authorList>
    </citation>
    <scope>NUCLEOTIDE SEQUENCE [LARGE SCALE GENOMIC DNA]</scope>
</reference>
<dbReference type="EMBL" id="APAU02000023">
    <property type="protein sequence ID" value="EUB61119.1"/>
    <property type="molecule type" value="Genomic_DNA"/>
</dbReference>
<dbReference type="GeneID" id="36339682"/>
<evidence type="ECO:0000313" key="1">
    <source>
        <dbReference type="EMBL" id="EUB61119.1"/>
    </source>
</evidence>
<accession>W6V4M6</accession>
<dbReference type="CTD" id="36339682"/>
<dbReference type="AlphaFoldDB" id="W6V4M6"/>